<feature type="region of interest" description="Disordered" evidence="6">
    <location>
        <begin position="1"/>
        <end position="30"/>
    </location>
</feature>
<evidence type="ECO:0000313" key="7">
    <source>
        <dbReference type="EMBL" id="KPV72144.1"/>
    </source>
</evidence>
<keyword evidence="5" id="KW-0999">Mitochondrion inner membrane</keyword>
<dbReference type="OrthoDB" id="10040024at2759"/>
<evidence type="ECO:0000256" key="3">
    <source>
        <dbReference type="ARBA" id="ARBA00022989"/>
    </source>
</evidence>
<dbReference type="PROSITE" id="PS50895">
    <property type="entry name" value="SURF1"/>
    <property type="match status" value="1"/>
</dbReference>
<comment type="subcellular location">
    <subcellularLocation>
        <location evidence="1">Membrane</location>
    </subcellularLocation>
    <subcellularLocation>
        <location evidence="5">Mitochondrion inner membrane</location>
        <topology evidence="5">Multi-pass membrane protein</topology>
    </subcellularLocation>
</comment>
<dbReference type="Pfam" id="PF02104">
    <property type="entry name" value="SURF1"/>
    <property type="match status" value="1"/>
</dbReference>
<evidence type="ECO:0000313" key="8">
    <source>
        <dbReference type="Proteomes" id="UP000053890"/>
    </source>
</evidence>
<dbReference type="GO" id="GO:0033617">
    <property type="term" value="P:mitochondrial respiratory chain complex IV assembly"/>
    <property type="evidence" value="ECO:0007669"/>
    <property type="project" value="TreeGrafter"/>
</dbReference>
<comment type="function">
    <text evidence="5">Probably involved in the biogenesis of the COX complex.</text>
</comment>
<dbReference type="GO" id="GO:0005743">
    <property type="term" value="C:mitochondrial inner membrane"/>
    <property type="evidence" value="ECO:0007669"/>
    <property type="project" value="UniProtKB-SubCell"/>
</dbReference>
<keyword evidence="8" id="KW-1185">Reference proteome</keyword>
<keyword evidence="3 5" id="KW-1133">Transmembrane helix</keyword>
<reference evidence="7 8" key="1">
    <citation type="journal article" date="2015" name="Front. Microbiol.">
        <title>Genome sequence of the plant growth promoting endophytic yeast Rhodotorula graminis WP1.</title>
        <authorList>
            <person name="Firrincieli A."/>
            <person name="Otillar R."/>
            <person name="Salamov A."/>
            <person name="Schmutz J."/>
            <person name="Khan Z."/>
            <person name="Redman R.S."/>
            <person name="Fleck N.D."/>
            <person name="Lindquist E."/>
            <person name="Grigoriev I.V."/>
            <person name="Doty S.L."/>
        </authorList>
    </citation>
    <scope>NUCLEOTIDE SEQUENCE [LARGE SCALE GENOMIC DNA]</scope>
    <source>
        <strain evidence="7 8">WP1</strain>
    </source>
</reference>
<evidence type="ECO:0000256" key="6">
    <source>
        <dbReference type="SAM" id="MobiDB-lite"/>
    </source>
</evidence>
<dbReference type="InterPro" id="IPR002994">
    <property type="entry name" value="Surf1/Shy1"/>
</dbReference>
<dbReference type="Proteomes" id="UP000053890">
    <property type="component" value="Unassembled WGS sequence"/>
</dbReference>
<feature type="transmembrane region" description="Helical" evidence="5">
    <location>
        <begin position="274"/>
        <end position="293"/>
    </location>
</feature>
<dbReference type="RefSeq" id="XP_018268193.1">
    <property type="nucleotide sequence ID" value="XM_018414901.1"/>
</dbReference>
<dbReference type="InterPro" id="IPR045214">
    <property type="entry name" value="Surf1/Surf4"/>
</dbReference>
<dbReference type="PANTHER" id="PTHR23427:SF2">
    <property type="entry name" value="SURFEIT LOCUS PROTEIN 1"/>
    <property type="match status" value="1"/>
</dbReference>
<dbReference type="EMBL" id="KQ474088">
    <property type="protein sequence ID" value="KPV72144.1"/>
    <property type="molecule type" value="Genomic_DNA"/>
</dbReference>
<keyword evidence="4 5" id="KW-0472">Membrane</keyword>
<dbReference type="PANTHER" id="PTHR23427">
    <property type="entry name" value="SURFEIT LOCUS PROTEIN"/>
    <property type="match status" value="1"/>
</dbReference>
<protein>
    <recommendedName>
        <fullName evidence="5">SURF1-like protein</fullName>
    </recommendedName>
</protein>
<dbReference type="STRING" id="578459.A0A0P9EKE2"/>
<evidence type="ECO:0000256" key="4">
    <source>
        <dbReference type="ARBA" id="ARBA00023136"/>
    </source>
</evidence>
<keyword evidence="2 5" id="KW-0812">Transmembrane</keyword>
<dbReference type="GeneID" id="28975349"/>
<evidence type="ECO:0000256" key="1">
    <source>
        <dbReference type="ARBA" id="ARBA00004370"/>
    </source>
</evidence>
<organism evidence="7 8">
    <name type="scientific">Rhodotorula graminis (strain WP1)</name>
    <dbReference type="NCBI Taxonomy" id="578459"/>
    <lineage>
        <taxon>Eukaryota</taxon>
        <taxon>Fungi</taxon>
        <taxon>Dikarya</taxon>
        <taxon>Basidiomycota</taxon>
        <taxon>Pucciniomycotina</taxon>
        <taxon>Microbotryomycetes</taxon>
        <taxon>Sporidiobolales</taxon>
        <taxon>Sporidiobolaceae</taxon>
        <taxon>Rhodotorula</taxon>
    </lineage>
</organism>
<feature type="transmembrane region" description="Helical" evidence="5">
    <location>
        <begin position="70"/>
        <end position="89"/>
    </location>
</feature>
<dbReference type="CDD" id="cd06662">
    <property type="entry name" value="SURF1"/>
    <property type="match status" value="1"/>
</dbReference>
<sequence>MSLFTSTARASLRASVRPQPSAAPPTSPSAALWRTGPSLQLAPAFPHTVRHASSVPFSQTARDRLRARPFLLLVGLMPIFTFGLGCWQVKRLQWKLDLIDQLDRKLHQDPVRLPARIDTAAIPEFAWRKVFVTGTLDHEHSIELGPKTRDGQLGYHVFTPLVRGEGQDTIIVNRGFVKREYKEAESRPASLTNEPVALVGMLREQEPRNSFTTVNEPEKGQWTFSDIAEIARFTGAEPVLVDQIYEDNPGKVELFIREGVPVGRAANIELRNMHLTYAGTWFALSLATAFMFFRLMRRPTTVTAAQYRSASKQL</sequence>
<keyword evidence="5" id="KW-0496">Mitochondrion</keyword>
<dbReference type="AlphaFoldDB" id="A0A0P9EKE2"/>
<dbReference type="OMA" id="WYSRDVA"/>
<proteinExistence type="inferred from homology"/>
<gene>
    <name evidence="7" type="ORF">RHOBADRAFT_46986</name>
</gene>
<name>A0A0P9EKE2_RHOGW</name>
<comment type="similarity">
    <text evidence="5">Belongs to the SURF1 family.</text>
</comment>
<evidence type="ECO:0000256" key="5">
    <source>
        <dbReference type="RuleBase" id="RU363076"/>
    </source>
</evidence>
<accession>A0A0P9EKE2</accession>
<evidence type="ECO:0000256" key="2">
    <source>
        <dbReference type="ARBA" id="ARBA00022692"/>
    </source>
</evidence>